<accession>A0AAE5TIK3</accession>
<name>A0AAE5TIK3_AVIPA</name>
<organism evidence="2 3">
    <name type="scientific">Avibacterium paragallinarum</name>
    <name type="common">Haemophilus gallinarum</name>
    <dbReference type="NCBI Taxonomy" id="728"/>
    <lineage>
        <taxon>Bacteria</taxon>
        <taxon>Pseudomonadati</taxon>
        <taxon>Pseudomonadota</taxon>
        <taxon>Gammaproteobacteria</taxon>
        <taxon>Pasteurellales</taxon>
        <taxon>Pasteurellaceae</taxon>
        <taxon>Avibacterium</taxon>
    </lineage>
</organism>
<evidence type="ECO:0000259" key="1">
    <source>
        <dbReference type="Pfam" id="PF13276"/>
    </source>
</evidence>
<comment type="caution">
    <text evidence="2">The sequence shown here is derived from an EMBL/GenBank/DDBJ whole genome shotgun (WGS) entry which is preliminary data.</text>
</comment>
<gene>
    <name evidence="2" type="ORF">DM482_03925</name>
</gene>
<protein>
    <recommendedName>
        <fullName evidence="1">HTH-like domain-containing protein</fullName>
    </recommendedName>
</protein>
<evidence type="ECO:0000313" key="2">
    <source>
        <dbReference type="EMBL" id="PXZ39885.1"/>
    </source>
</evidence>
<feature type="domain" description="HTH-like" evidence="1">
    <location>
        <begin position="5"/>
        <end position="59"/>
    </location>
</feature>
<dbReference type="RefSeq" id="WP_110479152.1">
    <property type="nucleotide sequence ID" value="NZ_CP113955.1"/>
</dbReference>
<reference evidence="2 3" key="1">
    <citation type="submission" date="2018-06" db="EMBL/GenBank/DDBJ databases">
        <authorList>
            <person name="Teymurazov M."/>
            <person name="Kislichkina A."/>
            <person name="Abaymova A."/>
            <person name="Mukhina T."/>
            <person name="Mayskaya N."/>
            <person name="Svetoch E."/>
            <person name="Bogun A."/>
        </authorList>
    </citation>
    <scope>NUCLEOTIDE SEQUENCE [LARGE SCALE GENOMIC DNA]</scope>
    <source>
        <strain evidence="2 3">SCPM-O-B-8406</strain>
    </source>
</reference>
<dbReference type="Proteomes" id="UP000247594">
    <property type="component" value="Unassembled WGS sequence"/>
</dbReference>
<dbReference type="AlphaFoldDB" id="A0AAE5TIK3"/>
<dbReference type="Pfam" id="PF13276">
    <property type="entry name" value="HTH_21"/>
    <property type="match status" value="1"/>
</dbReference>
<sequence length="83" mass="9828">MKKLDDIDNLILKIFKARQGRNGYRIIRAKLREKEYYLSGKTVLKRMRQLNIRSCMKAKKLVKTGRIAYVVPNLIARNFKAKM</sequence>
<proteinExistence type="predicted"/>
<dbReference type="EMBL" id="QJPJ01000004">
    <property type="protein sequence ID" value="PXZ39885.1"/>
    <property type="molecule type" value="Genomic_DNA"/>
</dbReference>
<evidence type="ECO:0000313" key="3">
    <source>
        <dbReference type="Proteomes" id="UP000247594"/>
    </source>
</evidence>
<dbReference type="InterPro" id="IPR025948">
    <property type="entry name" value="HTH-like_dom"/>
</dbReference>